<dbReference type="KEGG" id="miw:EER00_05400"/>
<dbReference type="EMBL" id="CP033512">
    <property type="protein sequence ID" value="UYS84740.1"/>
    <property type="molecule type" value="Genomic_DNA"/>
</dbReference>
<name>A0A9J7BWL5_MALIO</name>
<reference evidence="1" key="1">
    <citation type="submission" date="2022-10" db="EMBL/GenBank/DDBJ databases">
        <title>The first complete genome sequence of Mycoplasma iowae strain 695.</title>
        <authorList>
            <person name="Ghanem M."/>
            <person name="El-Gazzar M."/>
        </authorList>
    </citation>
    <scope>NUCLEOTIDE SEQUENCE</scope>
    <source>
        <strain evidence="1">695</strain>
    </source>
</reference>
<dbReference type="Proteomes" id="UP000464283">
    <property type="component" value="Chromosome"/>
</dbReference>
<gene>
    <name evidence="1" type="ORF">EER00_05400</name>
</gene>
<organism evidence="1">
    <name type="scientific">Malacoplasma iowae 695</name>
    <dbReference type="NCBI Taxonomy" id="1048830"/>
    <lineage>
        <taxon>Bacteria</taxon>
        <taxon>Bacillati</taxon>
        <taxon>Mycoplasmatota</taxon>
        <taxon>Mycoplasmoidales</taxon>
        <taxon>Mycoplasmoidaceae</taxon>
        <taxon>Malacoplasma</taxon>
    </lineage>
</organism>
<dbReference type="RefSeq" id="WP_267678636.1">
    <property type="nucleotide sequence ID" value="NZ_CP033512.2"/>
</dbReference>
<protein>
    <submittedName>
        <fullName evidence="1">Uncharacterized protein</fullName>
    </submittedName>
</protein>
<dbReference type="AlphaFoldDB" id="A0A9J7BWL5"/>
<sequence>MHIDLMDATVTPSFGINPNVLLNKKIENLIIDFHIMSSNQ</sequence>
<proteinExistence type="predicted"/>
<accession>A0A9J7BWL5</accession>
<evidence type="ECO:0000313" key="1">
    <source>
        <dbReference type="EMBL" id="UYS84740.1"/>
    </source>
</evidence>